<dbReference type="SUPFAM" id="SSF89392">
    <property type="entry name" value="Prokaryotic lipoproteins and lipoprotein localization factors"/>
    <property type="match status" value="1"/>
</dbReference>
<keyword evidence="6" id="KW-1185">Reference proteome</keyword>
<protein>
    <submittedName>
        <fullName evidence="5">LppX_LprAFG lipoprotein</fullName>
    </submittedName>
</protein>
<reference evidence="6" key="1">
    <citation type="journal article" date="2019" name="Int. J. Syst. Evol. Microbiol.">
        <title>The Global Catalogue of Microorganisms (GCM) 10K type strain sequencing project: providing services to taxonomists for standard genome sequencing and annotation.</title>
        <authorList>
            <consortium name="The Broad Institute Genomics Platform"/>
            <consortium name="The Broad Institute Genome Sequencing Center for Infectious Disease"/>
            <person name="Wu L."/>
            <person name="Ma J."/>
        </authorList>
    </citation>
    <scope>NUCLEOTIDE SEQUENCE [LARGE SCALE GENOMIC DNA]</scope>
    <source>
        <strain evidence="6">CGMCC 1.12477</strain>
    </source>
</reference>
<proteinExistence type="inferred from homology"/>
<name>A0ABW4TGT7_9ACTN</name>
<keyword evidence="3" id="KW-1003">Cell membrane</keyword>
<feature type="signal peptide" evidence="4">
    <location>
        <begin position="1"/>
        <end position="21"/>
    </location>
</feature>
<dbReference type="RefSeq" id="WP_343915269.1">
    <property type="nucleotide sequence ID" value="NZ_BAAAJT010000002.1"/>
</dbReference>
<comment type="caution">
    <text evidence="5">The sequence shown here is derived from an EMBL/GenBank/DDBJ whole genome shotgun (WGS) entry which is preliminary data.</text>
</comment>
<comment type="subcellular location">
    <subcellularLocation>
        <location evidence="1">Cell envelope</location>
    </subcellularLocation>
</comment>
<evidence type="ECO:0000313" key="5">
    <source>
        <dbReference type="EMBL" id="MFD1945824.1"/>
    </source>
</evidence>
<evidence type="ECO:0000256" key="4">
    <source>
        <dbReference type="SAM" id="SignalP"/>
    </source>
</evidence>
<dbReference type="CDD" id="cd16334">
    <property type="entry name" value="LppX-like"/>
    <property type="match status" value="1"/>
</dbReference>
<dbReference type="InterPro" id="IPR029046">
    <property type="entry name" value="LolA/LolB/LppX"/>
</dbReference>
<keyword evidence="5" id="KW-0449">Lipoprotein</keyword>
<dbReference type="Proteomes" id="UP001597351">
    <property type="component" value="Unassembled WGS sequence"/>
</dbReference>
<dbReference type="Pfam" id="PF07161">
    <property type="entry name" value="LppX_LprAFG"/>
    <property type="match status" value="1"/>
</dbReference>
<dbReference type="Gene3D" id="2.50.20.20">
    <property type="match status" value="1"/>
</dbReference>
<organism evidence="5 6">
    <name type="scientific">Nocardioides aestuarii</name>
    <dbReference type="NCBI Taxonomy" id="252231"/>
    <lineage>
        <taxon>Bacteria</taxon>
        <taxon>Bacillati</taxon>
        <taxon>Actinomycetota</taxon>
        <taxon>Actinomycetes</taxon>
        <taxon>Propionibacteriales</taxon>
        <taxon>Nocardioidaceae</taxon>
        <taxon>Nocardioides</taxon>
    </lineage>
</organism>
<evidence type="ECO:0000256" key="1">
    <source>
        <dbReference type="ARBA" id="ARBA00004196"/>
    </source>
</evidence>
<accession>A0ABW4TGT7</accession>
<feature type="chain" id="PRO_5046047531" evidence="4">
    <location>
        <begin position="22"/>
        <end position="229"/>
    </location>
</feature>
<sequence length="229" mass="23411">MMRALGVLTSSVLLAVTGCTADSPDDDGRTPDDVLAAAKQTLDETSGVRLTLTADELPSGVTGVTRAEGVGTHAPAFDGTLTVVLGGASFDVPVVALDGVVHAQVPLVPGWQEVDPDEYGAPDPAQLMSTDAGFSSIVTAGEDVAEGESVRGGDDNSEVLTEYTATVPGDVVGNVIPSAEGDFDATFTVTDDDELREAVLTGVFYPGTEPMTYTIGLSDYGSEPTITAP</sequence>
<dbReference type="InterPro" id="IPR009830">
    <property type="entry name" value="LppX/LprAFG"/>
</dbReference>
<comment type="similarity">
    <text evidence="2">Belongs to the LppX/LprAFG lipoprotein family.</text>
</comment>
<dbReference type="PROSITE" id="PS51257">
    <property type="entry name" value="PROKAR_LIPOPROTEIN"/>
    <property type="match status" value="1"/>
</dbReference>
<evidence type="ECO:0000256" key="2">
    <source>
        <dbReference type="ARBA" id="ARBA00009194"/>
    </source>
</evidence>
<keyword evidence="3" id="KW-0472">Membrane</keyword>
<dbReference type="EMBL" id="JBHUGD010000001">
    <property type="protein sequence ID" value="MFD1945824.1"/>
    <property type="molecule type" value="Genomic_DNA"/>
</dbReference>
<evidence type="ECO:0000313" key="6">
    <source>
        <dbReference type="Proteomes" id="UP001597351"/>
    </source>
</evidence>
<gene>
    <name evidence="5" type="ORF">ACFSDE_03395</name>
</gene>
<keyword evidence="4" id="KW-0732">Signal</keyword>
<evidence type="ECO:0000256" key="3">
    <source>
        <dbReference type="ARBA" id="ARBA00022475"/>
    </source>
</evidence>